<dbReference type="AlphaFoldDB" id="A0A427MEN7"/>
<evidence type="ECO:0000313" key="1">
    <source>
        <dbReference type="EMBL" id="MBB3137533.1"/>
    </source>
</evidence>
<dbReference type="EMBL" id="RJJT01000020">
    <property type="protein sequence ID" value="RSB66354.1"/>
    <property type="molecule type" value="Genomic_DNA"/>
</dbReference>
<keyword evidence="4" id="KW-1185">Reference proteome</keyword>
<gene>
    <name evidence="2" type="ORF">EFD55_24595</name>
    <name evidence="1" type="ORF">FHS26_005295</name>
</gene>
<comment type="caution">
    <text evidence="2">The sequence shown here is derived from an EMBL/GenBank/DDBJ whole genome shotgun (WGS) entry which is preliminary data.</text>
</comment>
<dbReference type="Proteomes" id="UP000277279">
    <property type="component" value="Unassembled WGS sequence"/>
</dbReference>
<proteinExistence type="predicted"/>
<dbReference type="Proteomes" id="UP000518315">
    <property type="component" value="Unassembled WGS sequence"/>
</dbReference>
<dbReference type="RefSeq" id="WP_125848284.1">
    <property type="nucleotide sequence ID" value="NZ_JACHXH010000022.1"/>
</dbReference>
<evidence type="ECO:0000313" key="2">
    <source>
        <dbReference type="EMBL" id="RSB66354.1"/>
    </source>
</evidence>
<evidence type="ECO:0000313" key="4">
    <source>
        <dbReference type="Proteomes" id="UP000518315"/>
    </source>
</evidence>
<sequence length="159" mass="17720">MINDSVPAPATERYEADALILYGVKLNDRNDYARFDVGEGSLTDLRMQLFHGDVGSASGEYSVVLAYGYAFEGHCYRFDSNRVFLVTGDPPRDAVGCGFDDLGYMMWRIRASDMLLEICTNFGDAKTLILDANLPGKRSPSSYAITLRMAHRDGRLTRD</sequence>
<protein>
    <submittedName>
        <fullName evidence="2">Uncharacterized protein</fullName>
    </submittedName>
</protein>
<dbReference type="OrthoDB" id="8017333at2"/>
<dbReference type="EMBL" id="JACHXH010000022">
    <property type="protein sequence ID" value="MBB3137533.1"/>
    <property type="molecule type" value="Genomic_DNA"/>
</dbReference>
<reference evidence="2 3" key="1">
    <citation type="submission" date="2018-11" db="EMBL/GenBank/DDBJ databases">
        <authorList>
            <person name="Huo Y."/>
        </authorList>
    </citation>
    <scope>NUCLEOTIDE SEQUENCE [LARGE SCALE GENOMIC DNA]</scope>
    <source>
        <strain evidence="2 3">DSM 30132</strain>
    </source>
</reference>
<organism evidence="2 3">
    <name type="scientific">Rhizobium pisi</name>
    <dbReference type="NCBI Taxonomy" id="574561"/>
    <lineage>
        <taxon>Bacteria</taxon>
        <taxon>Pseudomonadati</taxon>
        <taxon>Pseudomonadota</taxon>
        <taxon>Alphaproteobacteria</taxon>
        <taxon>Hyphomicrobiales</taxon>
        <taxon>Rhizobiaceae</taxon>
        <taxon>Rhizobium/Agrobacterium group</taxon>
        <taxon>Rhizobium</taxon>
    </lineage>
</organism>
<accession>A0A427MEN7</accession>
<name>A0A427MEN7_9HYPH</name>
<reference evidence="1 4" key="2">
    <citation type="submission" date="2020-08" db="EMBL/GenBank/DDBJ databases">
        <title>Genomic Encyclopedia of Type Strains, Phase III (KMG-III): the genomes of soil and plant-associated and newly described type strains.</title>
        <authorList>
            <person name="Whitman W."/>
        </authorList>
    </citation>
    <scope>NUCLEOTIDE SEQUENCE [LARGE SCALE GENOMIC DNA]</scope>
    <source>
        <strain evidence="1 4">CECT 4113</strain>
    </source>
</reference>
<evidence type="ECO:0000313" key="3">
    <source>
        <dbReference type="Proteomes" id="UP000277279"/>
    </source>
</evidence>